<feature type="transmembrane region" description="Helical" evidence="2">
    <location>
        <begin position="94"/>
        <end position="115"/>
    </location>
</feature>
<organism evidence="4">
    <name type="scientific">Thrips palmi</name>
    <name type="common">Melon thrips</name>
    <dbReference type="NCBI Taxonomy" id="161013"/>
    <lineage>
        <taxon>Eukaryota</taxon>
        <taxon>Metazoa</taxon>
        <taxon>Ecdysozoa</taxon>
        <taxon>Arthropoda</taxon>
        <taxon>Hexapoda</taxon>
        <taxon>Insecta</taxon>
        <taxon>Pterygota</taxon>
        <taxon>Neoptera</taxon>
        <taxon>Paraneoptera</taxon>
        <taxon>Thysanoptera</taxon>
        <taxon>Terebrantia</taxon>
        <taxon>Thripoidea</taxon>
        <taxon>Thripidae</taxon>
        <taxon>Thrips</taxon>
    </lineage>
</organism>
<keyword evidence="2" id="KW-0812">Transmembrane</keyword>
<feature type="transmembrane region" description="Helical" evidence="2">
    <location>
        <begin position="63"/>
        <end position="82"/>
    </location>
</feature>
<dbReference type="AlphaFoldDB" id="A0A6P8ZLL6"/>
<gene>
    <name evidence="4" type="primary">LOC117643992</name>
</gene>
<evidence type="ECO:0000256" key="2">
    <source>
        <dbReference type="SAM" id="Phobius"/>
    </source>
</evidence>
<sequence>MDVDTLTIGTTEYEDMLIGDSGDNMSSEEAAGALLPPAYNYTSLESIVTDVWDNAPSVRLHEVAVLTLSALVVGVHGLLGLVPRSLLSPRTAWLLLQATLALGCVYALGCVILAAHATLSRWFFRDAEDADEDEQAEPGAADDAVVESVVSSRIEKEERVKRWLDNLSTDPIREQMNLEACGEVRGRNMEADRSSADLLGDGQPLGQPIPMPANATPRCPRLLPLPQHSLPPLPATLPSTELASLTKEGRRALSLAYELSVAVRTQRAGAIRTTMSAPVSEGSGGLSLADAKDDWKLVRRGKEDFQQPEEPVQPLDPRPLDPRPLDPRGQALPPSDDDPQPPAAPRTPRLDDSHTPEASAPLTPTASATPNAAVSDNAVLNPSSSLLSFVRRFSGTRFLLRELANATDGLPIPGLVVPSLRLKDSRSLSLEPRPESRPDRPDPSHHRSALALPRVDAVHAVAKAEFQAAAPQREKVMKVFSKGLLSEGGSVEFPSAAAQAGQDAGRYADAVLGAAGFLAQDASGLPRATRTTATCTLENMTGEAAVYAAAPCPARSTLNLDMSSRSRVAADRATEGQDAAAYAVAVTTSRGLTANMSEEGIPRPARVPDLDDEHKSLFDLRKSLLTSIPEAAPPDEDFSHF</sequence>
<feature type="region of interest" description="Disordered" evidence="1">
    <location>
        <begin position="426"/>
        <end position="447"/>
    </location>
</feature>
<protein>
    <submittedName>
        <fullName evidence="4">Uncharacterized protein LOC117643992</fullName>
    </submittedName>
</protein>
<evidence type="ECO:0000313" key="4">
    <source>
        <dbReference type="RefSeq" id="XP_034239069.1"/>
    </source>
</evidence>
<name>A0A6P8ZLL6_THRPL</name>
<keyword evidence="2" id="KW-1133">Transmembrane helix</keyword>
<reference evidence="4" key="1">
    <citation type="submission" date="2025-08" db="UniProtKB">
        <authorList>
            <consortium name="RefSeq"/>
        </authorList>
    </citation>
    <scope>IDENTIFICATION</scope>
    <source>
        <tissue evidence="4">Total insect</tissue>
    </source>
</reference>
<feature type="compositionally biased region" description="Basic and acidic residues" evidence="1">
    <location>
        <begin position="426"/>
        <end position="445"/>
    </location>
</feature>
<feature type="compositionally biased region" description="Low complexity" evidence="1">
    <location>
        <begin position="356"/>
        <end position="370"/>
    </location>
</feature>
<keyword evidence="3" id="KW-1185">Reference proteome</keyword>
<accession>A0A6P8ZLL6</accession>
<dbReference type="RefSeq" id="XP_034239069.1">
    <property type="nucleotide sequence ID" value="XM_034383178.1"/>
</dbReference>
<dbReference type="GeneID" id="117643992"/>
<proteinExistence type="predicted"/>
<dbReference type="OrthoDB" id="10636437at2759"/>
<keyword evidence="2" id="KW-0472">Membrane</keyword>
<dbReference type="KEGG" id="tpal:117643992"/>
<evidence type="ECO:0000313" key="3">
    <source>
        <dbReference type="Proteomes" id="UP000515158"/>
    </source>
</evidence>
<evidence type="ECO:0000256" key="1">
    <source>
        <dbReference type="SAM" id="MobiDB-lite"/>
    </source>
</evidence>
<feature type="region of interest" description="Disordered" evidence="1">
    <location>
        <begin position="303"/>
        <end position="370"/>
    </location>
</feature>
<dbReference type="InParanoid" id="A0A6P8ZLL6"/>
<dbReference type="Proteomes" id="UP000515158">
    <property type="component" value="Unplaced"/>
</dbReference>